<comment type="caution">
    <text evidence="2">The sequence shown here is derived from an EMBL/GenBank/DDBJ whole genome shotgun (WGS) entry which is preliminary data.</text>
</comment>
<dbReference type="Pfam" id="PF12514">
    <property type="entry name" value="DUF3718"/>
    <property type="match status" value="1"/>
</dbReference>
<name>A0A4V6WMP3_9GAMM</name>
<keyword evidence="1" id="KW-0732">Signal</keyword>
<evidence type="ECO:0000256" key="1">
    <source>
        <dbReference type="SAM" id="SignalP"/>
    </source>
</evidence>
<reference evidence="2 3" key="1">
    <citation type="submission" date="2019-04" db="EMBL/GenBank/DDBJ databases">
        <authorList>
            <person name="Hwang J.C."/>
        </authorList>
    </citation>
    <scope>NUCLEOTIDE SEQUENCE [LARGE SCALE GENOMIC DNA]</scope>
    <source>
        <strain evidence="2 3">IMCC35001</strain>
    </source>
</reference>
<dbReference type="InterPro" id="IPR022193">
    <property type="entry name" value="DUF3718"/>
</dbReference>
<dbReference type="RefSeq" id="WP_136852290.1">
    <property type="nucleotide sequence ID" value="NZ_SWCI01000003.1"/>
</dbReference>
<evidence type="ECO:0000313" key="3">
    <source>
        <dbReference type="Proteomes" id="UP000305674"/>
    </source>
</evidence>
<sequence length="113" mass="12425">MKTLTLTAAALGLALALPAQAAMTSAMEQSLIATCKASLTNSRLTFNNTMKVYRVNPYRVLDKLVCNGDDVATFAEIHGANKVADLIRDRYYEGQVTIQDIALNGQRLEVWFD</sequence>
<dbReference type="OrthoDB" id="6401678at2"/>
<dbReference type="EMBL" id="SWCI01000003">
    <property type="protein sequence ID" value="TKB49739.1"/>
    <property type="molecule type" value="Genomic_DNA"/>
</dbReference>
<dbReference type="AlphaFoldDB" id="A0A4V6WMP3"/>
<dbReference type="Proteomes" id="UP000305674">
    <property type="component" value="Unassembled WGS sequence"/>
</dbReference>
<proteinExistence type="predicted"/>
<protein>
    <submittedName>
        <fullName evidence="2">DUF3718 domain-containing protein</fullName>
    </submittedName>
</protein>
<feature type="chain" id="PRO_5020938907" evidence="1">
    <location>
        <begin position="22"/>
        <end position="113"/>
    </location>
</feature>
<feature type="signal peptide" evidence="1">
    <location>
        <begin position="1"/>
        <end position="21"/>
    </location>
</feature>
<accession>A0A4V6WMP3</accession>
<keyword evidence="3" id="KW-1185">Reference proteome</keyword>
<evidence type="ECO:0000313" key="2">
    <source>
        <dbReference type="EMBL" id="TKB49739.1"/>
    </source>
</evidence>
<gene>
    <name evidence="2" type="ORF">FCL40_06150</name>
</gene>
<organism evidence="2 3">
    <name type="scientific">Ferrimonas sediminicola</name>
    <dbReference type="NCBI Taxonomy" id="2569538"/>
    <lineage>
        <taxon>Bacteria</taxon>
        <taxon>Pseudomonadati</taxon>
        <taxon>Pseudomonadota</taxon>
        <taxon>Gammaproteobacteria</taxon>
        <taxon>Alteromonadales</taxon>
        <taxon>Ferrimonadaceae</taxon>
        <taxon>Ferrimonas</taxon>
    </lineage>
</organism>